<dbReference type="InterPro" id="IPR050113">
    <property type="entry name" value="Ub_conjugating_enzyme"/>
</dbReference>
<comment type="caution">
    <text evidence="18">The sequence shown here is derived from an EMBL/GenBank/DDBJ whole genome shotgun (WGS) entry which is preliminary data.</text>
</comment>
<dbReference type="GO" id="GO:0036503">
    <property type="term" value="P:ERAD pathway"/>
    <property type="evidence" value="ECO:0007669"/>
    <property type="project" value="UniProtKB-ARBA"/>
</dbReference>
<dbReference type="InterPro" id="IPR000608">
    <property type="entry name" value="UBC"/>
</dbReference>
<dbReference type="FunFam" id="3.10.110.10:FF:000008">
    <property type="entry name" value="Ubiquitin-conjugating enzyme E2 G2"/>
    <property type="match status" value="1"/>
</dbReference>
<evidence type="ECO:0000313" key="18">
    <source>
        <dbReference type="EMBL" id="CAF9922789.1"/>
    </source>
</evidence>
<keyword evidence="5 16" id="KW-0833">Ubl conjugation pathway</keyword>
<evidence type="ECO:0000256" key="8">
    <source>
        <dbReference type="ARBA" id="ARBA00030012"/>
    </source>
</evidence>
<evidence type="ECO:0000256" key="2">
    <source>
        <dbReference type="ARBA" id="ARBA00012486"/>
    </source>
</evidence>
<dbReference type="PANTHER" id="PTHR24067">
    <property type="entry name" value="UBIQUITIN-CONJUGATING ENZYME E2"/>
    <property type="match status" value="1"/>
</dbReference>
<dbReference type="CDD" id="cd23796">
    <property type="entry name" value="UBCc_UBE2G2"/>
    <property type="match status" value="1"/>
</dbReference>
<evidence type="ECO:0000256" key="7">
    <source>
        <dbReference type="ARBA" id="ARBA00022966"/>
    </source>
</evidence>
<dbReference type="Pfam" id="PF00179">
    <property type="entry name" value="UQ_con"/>
    <property type="match status" value="1"/>
</dbReference>
<dbReference type="InterPro" id="IPR023313">
    <property type="entry name" value="UBQ-conjugating_AS"/>
</dbReference>
<keyword evidence="7" id="KW-0882">Thioester bond</keyword>
<evidence type="ECO:0000256" key="9">
    <source>
        <dbReference type="ARBA" id="ARBA00031729"/>
    </source>
</evidence>
<keyword evidence="19" id="KW-1185">Reference proteome</keyword>
<accession>A0A8H3FDW7</accession>
<evidence type="ECO:0000256" key="12">
    <source>
        <dbReference type="ARBA" id="ARBA00042179"/>
    </source>
</evidence>
<evidence type="ECO:0000259" key="17">
    <source>
        <dbReference type="PROSITE" id="PS50127"/>
    </source>
</evidence>
<reference evidence="18" key="1">
    <citation type="submission" date="2021-03" db="EMBL/GenBank/DDBJ databases">
        <authorList>
            <person name="Tagirdzhanova G."/>
        </authorList>
    </citation>
    <scope>NUCLEOTIDE SEQUENCE</scope>
</reference>
<dbReference type="AlphaFoldDB" id="A0A8H3FDW7"/>
<sequence>MASTIASRRLFHEYKLLTSSPPDGITAGPVSEDDIFLWEALIQGPDGTPFEGGIFPAELKFPKDYPLNPPTMRFLGEVWHPNVYPSGLVCISILHAPGDDPHHYEKASERWSPIQSVEKILISVMSMLAEPNDESPANIEAAKMWRERRGEFEKTVRDGVRRSLGM</sequence>
<feature type="domain" description="UBC core" evidence="17">
    <location>
        <begin position="5"/>
        <end position="165"/>
    </location>
</feature>
<protein>
    <recommendedName>
        <fullName evidence="10">Ubiquitin-conjugating enzyme E2 2</fullName>
        <ecNumber evidence="2">2.3.2.23</ecNumber>
    </recommendedName>
    <alternativeName>
        <fullName evidence="12">E2 ubiquitin-conjugating enzyme 2</fullName>
    </alternativeName>
    <alternativeName>
        <fullName evidence="14">E2 ubiquitin-conjugating enzyme 7</fullName>
    </alternativeName>
    <alternativeName>
        <fullName evidence="9">Ubiquitin carrier protein</fullName>
    </alternativeName>
    <alternativeName>
        <fullName evidence="13">Ubiquitin carrier protein UBC2</fullName>
    </alternativeName>
    <alternativeName>
        <fullName evidence="8">Ubiquitin-protein ligase</fullName>
    </alternativeName>
    <alternativeName>
        <fullName evidence="11">Ubiquitin-protein ligase UBC2</fullName>
    </alternativeName>
</protein>
<evidence type="ECO:0000256" key="16">
    <source>
        <dbReference type="RuleBase" id="RU362109"/>
    </source>
</evidence>
<comment type="catalytic activity">
    <reaction evidence="1">
        <text>S-ubiquitinyl-[E1 ubiquitin-activating enzyme]-L-cysteine + [E2 ubiquitin-conjugating enzyme]-L-cysteine = [E1 ubiquitin-activating enzyme]-L-cysteine + S-ubiquitinyl-[E2 ubiquitin-conjugating enzyme]-L-cysteine.</text>
        <dbReference type="EC" id="2.3.2.23"/>
    </reaction>
</comment>
<dbReference type="Proteomes" id="UP000664534">
    <property type="component" value="Unassembled WGS sequence"/>
</dbReference>
<evidence type="ECO:0000313" key="19">
    <source>
        <dbReference type="Proteomes" id="UP000664534"/>
    </source>
</evidence>
<dbReference type="GO" id="GO:0005524">
    <property type="term" value="F:ATP binding"/>
    <property type="evidence" value="ECO:0007669"/>
    <property type="project" value="UniProtKB-UniRule"/>
</dbReference>
<keyword evidence="6 16" id="KW-0067">ATP-binding</keyword>
<proteinExistence type="inferred from homology"/>
<comment type="similarity">
    <text evidence="16">Belongs to the ubiquitin-conjugating enzyme family.</text>
</comment>
<dbReference type="PROSITE" id="PS50127">
    <property type="entry name" value="UBC_2"/>
    <property type="match status" value="1"/>
</dbReference>
<evidence type="ECO:0000256" key="15">
    <source>
        <dbReference type="PROSITE-ProRule" id="PRU10133"/>
    </source>
</evidence>
<dbReference type="PROSITE" id="PS00183">
    <property type="entry name" value="UBC_1"/>
    <property type="match status" value="1"/>
</dbReference>
<evidence type="ECO:0000256" key="6">
    <source>
        <dbReference type="ARBA" id="ARBA00022840"/>
    </source>
</evidence>
<organism evidence="18 19">
    <name type="scientific">Imshaugia aleurites</name>
    <dbReference type="NCBI Taxonomy" id="172621"/>
    <lineage>
        <taxon>Eukaryota</taxon>
        <taxon>Fungi</taxon>
        <taxon>Dikarya</taxon>
        <taxon>Ascomycota</taxon>
        <taxon>Pezizomycotina</taxon>
        <taxon>Lecanoromycetes</taxon>
        <taxon>OSLEUM clade</taxon>
        <taxon>Lecanoromycetidae</taxon>
        <taxon>Lecanorales</taxon>
        <taxon>Lecanorineae</taxon>
        <taxon>Parmeliaceae</taxon>
        <taxon>Imshaugia</taxon>
    </lineage>
</organism>
<evidence type="ECO:0000256" key="4">
    <source>
        <dbReference type="ARBA" id="ARBA00022741"/>
    </source>
</evidence>
<evidence type="ECO:0000256" key="5">
    <source>
        <dbReference type="ARBA" id="ARBA00022786"/>
    </source>
</evidence>
<keyword evidence="3" id="KW-0808">Transferase</keyword>
<dbReference type="EMBL" id="CAJPDT010000031">
    <property type="protein sequence ID" value="CAF9922789.1"/>
    <property type="molecule type" value="Genomic_DNA"/>
</dbReference>
<feature type="active site" description="Glycyl thioester intermediate" evidence="15">
    <location>
        <position position="90"/>
    </location>
</feature>
<dbReference type="SMART" id="SM00212">
    <property type="entry name" value="UBCc"/>
    <property type="match status" value="1"/>
</dbReference>
<evidence type="ECO:0000256" key="10">
    <source>
        <dbReference type="ARBA" id="ARBA00039884"/>
    </source>
</evidence>
<evidence type="ECO:0000256" key="11">
    <source>
        <dbReference type="ARBA" id="ARBA00041569"/>
    </source>
</evidence>
<evidence type="ECO:0000256" key="1">
    <source>
        <dbReference type="ARBA" id="ARBA00000485"/>
    </source>
</evidence>
<dbReference type="GO" id="GO:0061631">
    <property type="term" value="F:ubiquitin conjugating enzyme activity"/>
    <property type="evidence" value="ECO:0007669"/>
    <property type="project" value="UniProtKB-EC"/>
</dbReference>
<dbReference type="EC" id="2.3.2.23" evidence="2"/>
<dbReference type="InterPro" id="IPR016135">
    <property type="entry name" value="UBQ-conjugating_enzyme/RWD"/>
</dbReference>
<dbReference type="OrthoDB" id="19692at2759"/>
<keyword evidence="4 16" id="KW-0547">Nucleotide-binding</keyword>
<evidence type="ECO:0000256" key="13">
    <source>
        <dbReference type="ARBA" id="ARBA00042190"/>
    </source>
</evidence>
<gene>
    <name evidence="18" type="primary">UBC7</name>
    <name evidence="18" type="ORF">IMSHALPRED_005765</name>
</gene>
<name>A0A8H3FDW7_9LECA</name>
<dbReference type="SUPFAM" id="SSF54495">
    <property type="entry name" value="UBC-like"/>
    <property type="match status" value="1"/>
</dbReference>
<evidence type="ECO:0000256" key="3">
    <source>
        <dbReference type="ARBA" id="ARBA00022679"/>
    </source>
</evidence>
<dbReference type="Gene3D" id="3.10.110.10">
    <property type="entry name" value="Ubiquitin Conjugating Enzyme"/>
    <property type="match status" value="1"/>
</dbReference>
<evidence type="ECO:0000256" key="14">
    <source>
        <dbReference type="ARBA" id="ARBA00077195"/>
    </source>
</evidence>